<evidence type="ECO:0000313" key="7">
    <source>
        <dbReference type="Proteomes" id="UP001596978"/>
    </source>
</evidence>
<protein>
    <submittedName>
        <fullName evidence="6">DUF4870 domain-containing protein</fullName>
    </submittedName>
</protein>
<reference evidence="7" key="1">
    <citation type="journal article" date="2019" name="Int. J. Syst. Evol. Microbiol.">
        <title>The Global Catalogue of Microorganisms (GCM) 10K type strain sequencing project: providing services to taxonomists for standard genome sequencing and annotation.</title>
        <authorList>
            <consortium name="The Broad Institute Genomics Platform"/>
            <consortium name="The Broad Institute Genome Sequencing Center for Infectious Disease"/>
            <person name="Wu L."/>
            <person name="Ma J."/>
        </authorList>
    </citation>
    <scope>NUCLEOTIDE SEQUENCE [LARGE SCALE GENOMIC DNA]</scope>
    <source>
        <strain evidence="7">CCUG 62952</strain>
    </source>
</reference>
<feature type="transmembrane region" description="Helical" evidence="5">
    <location>
        <begin position="62"/>
        <end position="82"/>
    </location>
</feature>
<keyword evidence="4 5" id="KW-0472">Membrane</keyword>
<gene>
    <name evidence="6" type="ORF">ACFQ1M_01725</name>
</gene>
<sequence length="156" mass="17918">MDSSINQHQKNLATVVHVSTFSKYFIPFGNFIIPLILWTTNRDKSEYVDYHGKQAINFQVSILLYSVALGFIAIPLFLIFAWDFVGFVDIMDHNRHHVDFDFHHFNGYGGSFIFLGIFAMISLALLALDIFCTISAAIKANNGEYYKYPFTINFLK</sequence>
<feature type="transmembrane region" description="Helical" evidence="5">
    <location>
        <begin position="24"/>
        <end position="41"/>
    </location>
</feature>
<organism evidence="6 7">
    <name type="scientific">Sungkyunkwania multivorans</name>
    <dbReference type="NCBI Taxonomy" id="1173618"/>
    <lineage>
        <taxon>Bacteria</taxon>
        <taxon>Pseudomonadati</taxon>
        <taxon>Bacteroidota</taxon>
        <taxon>Flavobacteriia</taxon>
        <taxon>Flavobacteriales</taxon>
        <taxon>Flavobacteriaceae</taxon>
        <taxon>Sungkyunkwania</taxon>
    </lineage>
</organism>
<proteinExistence type="predicted"/>
<name>A0ABW3CWE2_9FLAO</name>
<evidence type="ECO:0000256" key="4">
    <source>
        <dbReference type="ARBA" id="ARBA00023136"/>
    </source>
</evidence>
<dbReference type="Pfam" id="PF09685">
    <property type="entry name" value="MamF_MmsF"/>
    <property type="match status" value="1"/>
</dbReference>
<dbReference type="EMBL" id="JBHTJH010000002">
    <property type="protein sequence ID" value="MFD0860913.1"/>
    <property type="molecule type" value="Genomic_DNA"/>
</dbReference>
<evidence type="ECO:0000256" key="2">
    <source>
        <dbReference type="ARBA" id="ARBA00022692"/>
    </source>
</evidence>
<accession>A0ABW3CWE2</accession>
<comment type="caution">
    <text evidence="6">The sequence shown here is derived from an EMBL/GenBank/DDBJ whole genome shotgun (WGS) entry which is preliminary data.</text>
</comment>
<evidence type="ECO:0000256" key="3">
    <source>
        <dbReference type="ARBA" id="ARBA00022989"/>
    </source>
</evidence>
<feature type="transmembrane region" description="Helical" evidence="5">
    <location>
        <begin position="112"/>
        <end position="138"/>
    </location>
</feature>
<keyword evidence="7" id="KW-1185">Reference proteome</keyword>
<dbReference type="RefSeq" id="WP_386402927.1">
    <property type="nucleotide sequence ID" value="NZ_JBHTJH010000002.1"/>
</dbReference>
<dbReference type="InterPro" id="IPR019109">
    <property type="entry name" value="MamF_MmsF"/>
</dbReference>
<evidence type="ECO:0000313" key="6">
    <source>
        <dbReference type="EMBL" id="MFD0860913.1"/>
    </source>
</evidence>
<keyword evidence="3 5" id="KW-1133">Transmembrane helix</keyword>
<comment type="subcellular location">
    <subcellularLocation>
        <location evidence="1">Membrane</location>
        <topology evidence="1">Multi-pass membrane protein</topology>
    </subcellularLocation>
</comment>
<evidence type="ECO:0000256" key="5">
    <source>
        <dbReference type="SAM" id="Phobius"/>
    </source>
</evidence>
<dbReference type="Proteomes" id="UP001596978">
    <property type="component" value="Unassembled WGS sequence"/>
</dbReference>
<evidence type="ECO:0000256" key="1">
    <source>
        <dbReference type="ARBA" id="ARBA00004141"/>
    </source>
</evidence>
<keyword evidence="2 5" id="KW-0812">Transmembrane</keyword>